<dbReference type="InterPro" id="IPR003029">
    <property type="entry name" value="S1_domain"/>
</dbReference>
<comment type="catalytic activity">
    <reaction evidence="1">
        <text>Exonucleolytic cleavage in the 3'- to 5'-direction to yield nucleoside 5'-phosphates.</text>
        <dbReference type="EC" id="3.1.13.1"/>
    </reaction>
</comment>
<dbReference type="SMART" id="SM00357">
    <property type="entry name" value="CSP"/>
    <property type="match status" value="1"/>
</dbReference>
<feature type="domain" description="S1 motif" evidence="9">
    <location>
        <begin position="629"/>
        <end position="709"/>
    </location>
</feature>
<sequence>MVNKNTVLEFMRQDSYHPLSYNDLMEVFEIQAEEEGKFARVLGTLEKQGEIIKTRKKKYGLPDQMNLAKGVINLSQRGYGFIILDEPDTPDIFVYGRNLNGAMHHDKVLVRVYQHSNGNGNGNGESRRPEGEVVRVINRANKELVGTFERGRHSLQVIPDDSRQIYPITVSRTRKLKVNPGDKVLVSITSWPDKKGIAEGKILEVLGKKGQPGLDVQVIIKKHGLASEFPESVVEEAVQASAQPISESELLKRLDLRNISMVTIDGEDAKDLDDAVSVERIAGGYRLGVHIADVSHYVREDSKLDKEACKRGTSVYLINKVLPMLPPQLSNDICSLNAKQDRLALSCIMDIDQQGQVFNYEIRKSVINVKERMTYSDVNKILAGEEGGLKERYRDYIENFFLMKELADIIRAERMARGMLDFDFPESKVIVDDNGVPIEIKRREQGDGEKLIEDFMIKANETVAAHMYGQELPILYRVHENPDEDALVKLNHVLGVFGHQIKGRKIQPRLFQKVLEDIKGRPEEQMISLMILRSMKHARYVPQALGHFGLASEYYCHFTSPIRRYPDLIVHRVLSLMLAHGISERKKASLTAKMAEYGEHSTLQEIKAEEAERELVSIKKAQYMEPFVGEEFTGKISSVLSFGFFVELPNTVEGLVHISSIADDYYVFNDRNYTLLGNHTGRKFAIGDPVKVLLAKVDVNEAKIDFELIP</sequence>
<dbReference type="GO" id="GO:0003723">
    <property type="term" value="F:RNA binding"/>
    <property type="evidence" value="ECO:0007669"/>
    <property type="project" value="UniProtKB-KW"/>
</dbReference>
<dbReference type="PANTHER" id="PTHR23355:SF9">
    <property type="entry name" value="DIS3-LIKE EXONUCLEASE 2"/>
    <property type="match status" value="1"/>
</dbReference>
<keyword evidence="6" id="KW-0378">Hydrolase</keyword>
<dbReference type="InterPro" id="IPR011129">
    <property type="entry name" value="CSD"/>
</dbReference>
<dbReference type="Pfam" id="PF08206">
    <property type="entry name" value="OB_RNB"/>
    <property type="match status" value="1"/>
</dbReference>
<keyword evidence="8" id="KW-0694">RNA-binding</keyword>
<keyword evidence="5" id="KW-0540">Nuclease</keyword>
<dbReference type="InterPro" id="IPR012340">
    <property type="entry name" value="NA-bd_OB-fold"/>
</dbReference>
<dbReference type="CDD" id="cd04471">
    <property type="entry name" value="S1_RNase_R"/>
    <property type="match status" value="1"/>
</dbReference>
<reference evidence="10" key="1">
    <citation type="journal article" date="2015" name="Proc. Natl. Acad. Sci. U.S.A.">
        <title>Networks of energetic and metabolic interactions define dynamics in microbial communities.</title>
        <authorList>
            <person name="Embree M."/>
            <person name="Liu J.K."/>
            <person name="Al-Bassam M.M."/>
            <person name="Zengler K."/>
        </authorList>
    </citation>
    <scope>NUCLEOTIDE SEQUENCE</scope>
</reference>
<evidence type="ECO:0000256" key="6">
    <source>
        <dbReference type="ARBA" id="ARBA00022801"/>
    </source>
</evidence>
<dbReference type="AlphaFoldDB" id="A0A0W8E5X1"/>
<name>A0A0W8E5X1_9ZZZZ</name>
<dbReference type="Gene3D" id="2.40.50.140">
    <property type="entry name" value="Nucleic acid-binding proteins"/>
    <property type="match status" value="2"/>
</dbReference>
<dbReference type="NCBIfam" id="TIGR02063">
    <property type="entry name" value="RNase_R"/>
    <property type="match status" value="1"/>
</dbReference>
<dbReference type="SUPFAM" id="SSF50249">
    <property type="entry name" value="Nucleic acid-binding proteins"/>
    <property type="match status" value="3"/>
</dbReference>
<dbReference type="SMART" id="SM00955">
    <property type="entry name" value="RNB"/>
    <property type="match status" value="1"/>
</dbReference>
<dbReference type="Pfam" id="PF00773">
    <property type="entry name" value="RNB"/>
    <property type="match status" value="1"/>
</dbReference>
<dbReference type="Pfam" id="PF17876">
    <property type="entry name" value="CSD2"/>
    <property type="match status" value="1"/>
</dbReference>
<dbReference type="InterPro" id="IPR004476">
    <property type="entry name" value="RNase_II/RNase_R"/>
</dbReference>
<keyword evidence="7" id="KW-0269">Exonuclease</keyword>
<evidence type="ECO:0000256" key="1">
    <source>
        <dbReference type="ARBA" id="ARBA00001849"/>
    </source>
</evidence>
<evidence type="ECO:0000313" key="10">
    <source>
        <dbReference type="EMBL" id="KUG04012.1"/>
    </source>
</evidence>
<evidence type="ECO:0000256" key="2">
    <source>
        <dbReference type="ARBA" id="ARBA00004496"/>
    </source>
</evidence>
<dbReference type="PANTHER" id="PTHR23355">
    <property type="entry name" value="RIBONUCLEASE"/>
    <property type="match status" value="1"/>
</dbReference>
<dbReference type="InterPro" id="IPR050180">
    <property type="entry name" value="RNR_Ribonuclease"/>
</dbReference>
<evidence type="ECO:0000256" key="3">
    <source>
        <dbReference type="ARBA" id="ARBA00012163"/>
    </source>
</evidence>
<proteinExistence type="inferred from homology"/>
<gene>
    <name evidence="10" type="ORF">ASZ90_018538</name>
</gene>
<evidence type="ECO:0000259" key="9">
    <source>
        <dbReference type="PROSITE" id="PS50126"/>
    </source>
</evidence>
<dbReference type="EC" id="3.1.13.1" evidence="3"/>
<keyword evidence="4" id="KW-0963">Cytoplasm</keyword>
<evidence type="ECO:0000256" key="4">
    <source>
        <dbReference type="ARBA" id="ARBA00022490"/>
    </source>
</evidence>
<dbReference type="EMBL" id="LNQE01001861">
    <property type="protein sequence ID" value="KUG04012.1"/>
    <property type="molecule type" value="Genomic_DNA"/>
</dbReference>
<dbReference type="InterPro" id="IPR040476">
    <property type="entry name" value="CSD2"/>
</dbReference>
<dbReference type="GO" id="GO:0008859">
    <property type="term" value="F:exoribonuclease II activity"/>
    <property type="evidence" value="ECO:0007669"/>
    <property type="project" value="UniProtKB-EC"/>
</dbReference>
<comment type="caution">
    <text evidence="10">The sequence shown here is derived from an EMBL/GenBank/DDBJ whole genome shotgun (WGS) entry which is preliminary data.</text>
</comment>
<dbReference type="GO" id="GO:0005829">
    <property type="term" value="C:cytosol"/>
    <property type="evidence" value="ECO:0007669"/>
    <property type="project" value="TreeGrafter"/>
</dbReference>
<dbReference type="InterPro" id="IPR013223">
    <property type="entry name" value="RNase_B_OB_dom"/>
</dbReference>
<organism evidence="10">
    <name type="scientific">hydrocarbon metagenome</name>
    <dbReference type="NCBI Taxonomy" id="938273"/>
    <lineage>
        <taxon>unclassified sequences</taxon>
        <taxon>metagenomes</taxon>
        <taxon>ecological metagenomes</taxon>
    </lineage>
</organism>
<dbReference type="SMART" id="SM00316">
    <property type="entry name" value="S1"/>
    <property type="match status" value="1"/>
</dbReference>
<evidence type="ECO:0000256" key="5">
    <source>
        <dbReference type="ARBA" id="ARBA00022722"/>
    </source>
</evidence>
<protein>
    <recommendedName>
        <fullName evidence="3">exoribonuclease II</fullName>
        <ecNumber evidence="3">3.1.13.1</ecNumber>
    </recommendedName>
</protein>
<dbReference type="Pfam" id="PF00575">
    <property type="entry name" value="S1"/>
    <property type="match status" value="1"/>
</dbReference>
<dbReference type="HAMAP" id="MF_01895">
    <property type="entry name" value="RNase_R"/>
    <property type="match status" value="1"/>
</dbReference>
<dbReference type="GO" id="GO:0006402">
    <property type="term" value="P:mRNA catabolic process"/>
    <property type="evidence" value="ECO:0007669"/>
    <property type="project" value="TreeGrafter"/>
</dbReference>
<dbReference type="InterPro" id="IPR001900">
    <property type="entry name" value="RNase_II/R"/>
</dbReference>
<dbReference type="InterPro" id="IPR011805">
    <property type="entry name" value="RNase_R"/>
</dbReference>
<dbReference type="NCBIfam" id="TIGR00358">
    <property type="entry name" value="3_prime_RNase"/>
    <property type="match status" value="1"/>
</dbReference>
<accession>A0A0W8E5X1</accession>
<dbReference type="PROSITE" id="PS50126">
    <property type="entry name" value="S1"/>
    <property type="match status" value="1"/>
</dbReference>
<comment type="subcellular location">
    <subcellularLocation>
        <location evidence="2">Cytoplasm</location>
    </subcellularLocation>
</comment>
<evidence type="ECO:0000256" key="7">
    <source>
        <dbReference type="ARBA" id="ARBA00022839"/>
    </source>
</evidence>
<evidence type="ECO:0000256" key="8">
    <source>
        <dbReference type="ARBA" id="ARBA00022884"/>
    </source>
</evidence>